<feature type="transmembrane region" description="Helical" evidence="2">
    <location>
        <begin position="55"/>
        <end position="77"/>
    </location>
</feature>
<dbReference type="HOGENOM" id="CLU_065326_1_0_5"/>
<sequence length="305" mass="32887">MTDDARIVTTARGTRMLLPETEGRDTLDIPALDAALTLDIAAHKRRRRIDGIRSVLLRAGAIAALVAATAGSIAILAPAPAHAFIFGPNIVFDPTNYGENVLSAARALEQINNQILSLQNEAQMLINQARNLTALPTSLLSDIQANHTRMQMLLRQAERLAYDVQSIEQAFQQSYSGFADGQTDAQLVDLARSRWQDSVQAFEHALQVGAGAVGNIEESQAQTGRLVDASQSAVGALQAVQAGNQLIAVQSQQLADLTALLAAQGRADAIEQARHAAEYEQAQEQFSRFMSGTPYQPQTVRMFGN</sequence>
<dbReference type="Proteomes" id="UP000008850">
    <property type="component" value="Chromosome"/>
</dbReference>
<keyword evidence="2" id="KW-0812">Transmembrane</keyword>
<accession>G4RD00</accession>
<protein>
    <submittedName>
        <fullName evidence="3">Conjugative transfer protein TrbJ</fullName>
    </submittedName>
</protein>
<dbReference type="InterPro" id="IPR014147">
    <property type="entry name" value="T4SS_TrbJ"/>
</dbReference>
<dbReference type="EMBL" id="CP003075">
    <property type="protein sequence ID" value="AEQ52783.1"/>
    <property type="molecule type" value="Genomic_DNA"/>
</dbReference>
<dbReference type="PATRIC" id="fig|1082931.4.peg.2744"/>
<keyword evidence="2" id="KW-0472">Membrane</keyword>
<name>G4RD00_PELHB</name>
<proteinExistence type="predicted"/>
<keyword evidence="4" id="KW-1185">Reference proteome</keyword>
<evidence type="ECO:0000256" key="1">
    <source>
        <dbReference type="SAM" id="Coils"/>
    </source>
</evidence>
<dbReference type="AlphaFoldDB" id="G4RD00"/>
<dbReference type="RefSeq" id="WP_014131930.1">
    <property type="nucleotide sequence ID" value="NC_016078.1"/>
</dbReference>
<dbReference type="STRING" id="1082931.KKY_2777"/>
<gene>
    <name evidence="3" type="ordered locus">KKY_2777</name>
</gene>
<dbReference type="eggNOG" id="COG5314">
    <property type="taxonomic scope" value="Bacteria"/>
</dbReference>
<reference evidence="3 4" key="1">
    <citation type="journal article" date="2012" name="J. Bacteriol.">
        <title>Complete genome sequence of Pelagibacterium halotolerans B2T.</title>
        <authorList>
            <person name="Huo Y.Y."/>
            <person name="Cheng H."/>
            <person name="Han X.F."/>
            <person name="Jiang X.W."/>
            <person name="Sun C."/>
            <person name="Zhang X.Q."/>
            <person name="Zhu X.F."/>
            <person name="Liu Y.F."/>
            <person name="Li P.F."/>
            <person name="Ni P.X."/>
            <person name="Wu M."/>
        </authorList>
    </citation>
    <scope>NUCLEOTIDE SEQUENCE [LARGE SCALE GENOMIC DNA]</scope>
    <source>
        <strain evidence="4">DSM 22347 / JCM 15775 / CGMCC 1.7692 / B2</strain>
    </source>
</reference>
<keyword evidence="1" id="KW-0175">Coiled coil</keyword>
<dbReference type="KEGG" id="phl:KKY_2777"/>
<evidence type="ECO:0000256" key="2">
    <source>
        <dbReference type="SAM" id="Phobius"/>
    </source>
</evidence>
<organism evidence="3 4">
    <name type="scientific">Pelagibacterium halotolerans (strain DSM 22347 / JCM 15775 / CGMCC 1.7692 / B2)</name>
    <dbReference type="NCBI Taxonomy" id="1082931"/>
    <lineage>
        <taxon>Bacteria</taxon>
        <taxon>Pseudomonadati</taxon>
        <taxon>Pseudomonadota</taxon>
        <taxon>Alphaproteobacteria</taxon>
        <taxon>Hyphomicrobiales</taxon>
        <taxon>Devosiaceae</taxon>
        <taxon>Pelagibacterium</taxon>
    </lineage>
</organism>
<dbReference type="NCBIfam" id="TIGR02780">
    <property type="entry name" value="TrbJ_Ti"/>
    <property type="match status" value="1"/>
</dbReference>
<dbReference type="NCBIfam" id="NF010448">
    <property type="entry name" value="PRK13874.1"/>
    <property type="match status" value="1"/>
</dbReference>
<evidence type="ECO:0000313" key="3">
    <source>
        <dbReference type="EMBL" id="AEQ52783.1"/>
    </source>
</evidence>
<feature type="coiled-coil region" evidence="1">
    <location>
        <begin position="101"/>
        <end position="135"/>
    </location>
</feature>
<keyword evidence="2" id="KW-1133">Transmembrane helix</keyword>
<evidence type="ECO:0000313" key="4">
    <source>
        <dbReference type="Proteomes" id="UP000008850"/>
    </source>
</evidence>